<dbReference type="InterPro" id="IPR003594">
    <property type="entry name" value="HATPase_dom"/>
</dbReference>
<dbReference type="SUPFAM" id="SSF55874">
    <property type="entry name" value="ATPase domain of HSP90 chaperone/DNA topoisomerase II/histidine kinase"/>
    <property type="match status" value="1"/>
</dbReference>
<evidence type="ECO:0000256" key="4">
    <source>
        <dbReference type="SAM" id="Coils"/>
    </source>
</evidence>
<dbReference type="InterPro" id="IPR003661">
    <property type="entry name" value="HisK_dim/P_dom"/>
</dbReference>
<dbReference type="PANTHER" id="PTHR43065:SF49">
    <property type="entry name" value="HISTIDINE KINASE"/>
    <property type="match status" value="1"/>
</dbReference>
<dbReference type="InterPro" id="IPR036890">
    <property type="entry name" value="HATPase_C_sf"/>
</dbReference>
<feature type="transmembrane region" description="Helical" evidence="5">
    <location>
        <begin position="132"/>
        <end position="153"/>
    </location>
</feature>
<evidence type="ECO:0000313" key="7">
    <source>
        <dbReference type="EMBL" id="PWR04313.1"/>
    </source>
</evidence>
<protein>
    <recommendedName>
        <fullName evidence="2">histidine kinase</fullName>
        <ecNumber evidence="2">2.7.13.3</ecNumber>
    </recommendedName>
</protein>
<dbReference type="PROSITE" id="PS50109">
    <property type="entry name" value="HIS_KIN"/>
    <property type="match status" value="1"/>
</dbReference>
<comment type="catalytic activity">
    <reaction evidence="1">
        <text>ATP + protein L-histidine = ADP + protein N-phospho-L-histidine.</text>
        <dbReference type="EC" id="2.7.13.3"/>
    </reaction>
</comment>
<keyword evidence="8" id="KW-1185">Reference proteome</keyword>
<proteinExistence type="predicted"/>
<dbReference type="RefSeq" id="WP_109810100.1">
    <property type="nucleotide sequence ID" value="NZ_QGKU01000006.1"/>
</dbReference>
<reference evidence="7 8" key="1">
    <citation type="submission" date="2018-05" db="EMBL/GenBank/DDBJ databases">
        <title>Rhodobacteraceae gen. nov., sp. nov. isolated from sea water.</title>
        <authorList>
            <person name="Ren Y."/>
        </authorList>
    </citation>
    <scope>NUCLEOTIDE SEQUENCE [LARGE SCALE GENOMIC DNA]</scope>
    <source>
        <strain evidence="7 8">TG-679</strain>
    </source>
</reference>
<name>A0A2V2LS91_9RHOB</name>
<keyword evidence="5" id="KW-0472">Membrane</keyword>
<feature type="transmembrane region" description="Helical" evidence="5">
    <location>
        <begin position="165"/>
        <end position="186"/>
    </location>
</feature>
<evidence type="ECO:0000256" key="5">
    <source>
        <dbReference type="SAM" id="Phobius"/>
    </source>
</evidence>
<feature type="transmembrane region" description="Helical" evidence="5">
    <location>
        <begin position="39"/>
        <end position="61"/>
    </location>
</feature>
<dbReference type="SUPFAM" id="SSF47384">
    <property type="entry name" value="Homodimeric domain of signal transducing histidine kinase"/>
    <property type="match status" value="1"/>
</dbReference>
<feature type="transmembrane region" description="Helical" evidence="5">
    <location>
        <begin position="267"/>
        <end position="286"/>
    </location>
</feature>
<evidence type="ECO:0000256" key="3">
    <source>
        <dbReference type="ARBA" id="ARBA00022553"/>
    </source>
</evidence>
<dbReference type="OrthoDB" id="9796100at2"/>
<feature type="transmembrane region" description="Helical" evidence="5">
    <location>
        <begin position="102"/>
        <end position="120"/>
    </location>
</feature>
<dbReference type="Gene3D" id="3.30.565.10">
    <property type="entry name" value="Histidine kinase-like ATPase, C-terminal domain"/>
    <property type="match status" value="1"/>
</dbReference>
<evidence type="ECO:0000313" key="8">
    <source>
        <dbReference type="Proteomes" id="UP000245680"/>
    </source>
</evidence>
<dbReference type="EC" id="2.7.13.3" evidence="2"/>
<accession>A0A2V2LS91</accession>
<evidence type="ECO:0000256" key="1">
    <source>
        <dbReference type="ARBA" id="ARBA00000085"/>
    </source>
</evidence>
<organism evidence="7 8">
    <name type="scientific">Meridianimarinicoccus roseus</name>
    <dbReference type="NCBI Taxonomy" id="2072018"/>
    <lineage>
        <taxon>Bacteria</taxon>
        <taxon>Pseudomonadati</taxon>
        <taxon>Pseudomonadota</taxon>
        <taxon>Alphaproteobacteria</taxon>
        <taxon>Rhodobacterales</taxon>
        <taxon>Paracoccaceae</taxon>
        <taxon>Meridianimarinicoccus</taxon>
    </lineage>
</organism>
<dbReference type="AlphaFoldDB" id="A0A2V2LS91"/>
<keyword evidence="4" id="KW-0175">Coiled coil</keyword>
<dbReference type="SMART" id="SM00387">
    <property type="entry name" value="HATPase_c"/>
    <property type="match status" value="1"/>
</dbReference>
<keyword evidence="5" id="KW-0812">Transmembrane</keyword>
<keyword evidence="5" id="KW-1133">Transmembrane helix</keyword>
<evidence type="ECO:0000259" key="6">
    <source>
        <dbReference type="PROSITE" id="PS50109"/>
    </source>
</evidence>
<evidence type="ECO:0000256" key="2">
    <source>
        <dbReference type="ARBA" id="ARBA00012438"/>
    </source>
</evidence>
<feature type="transmembrane region" description="Helical" evidence="5">
    <location>
        <begin position="192"/>
        <end position="216"/>
    </location>
</feature>
<dbReference type="InterPro" id="IPR036097">
    <property type="entry name" value="HisK_dim/P_sf"/>
</dbReference>
<feature type="transmembrane region" description="Helical" evidence="5">
    <location>
        <begin position="237"/>
        <end position="255"/>
    </location>
</feature>
<dbReference type="PRINTS" id="PR00344">
    <property type="entry name" value="BCTRLSENSOR"/>
</dbReference>
<dbReference type="Pfam" id="PF02518">
    <property type="entry name" value="HATPase_c"/>
    <property type="match status" value="1"/>
</dbReference>
<dbReference type="EMBL" id="QGKU01000006">
    <property type="protein sequence ID" value="PWR04313.1"/>
    <property type="molecule type" value="Genomic_DNA"/>
</dbReference>
<gene>
    <name evidence="7" type="ORF">DKT77_02130</name>
</gene>
<dbReference type="InterPro" id="IPR004358">
    <property type="entry name" value="Sig_transdc_His_kin-like_C"/>
</dbReference>
<feature type="coiled-coil region" evidence="4">
    <location>
        <begin position="289"/>
        <end position="321"/>
    </location>
</feature>
<dbReference type="InterPro" id="IPR005467">
    <property type="entry name" value="His_kinase_dom"/>
</dbReference>
<dbReference type="Gene3D" id="1.10.287.130">
    <property type="match status" value="1"/>
</dbReference>
<keyword evidence="3" id="KW-0597">Phosphoprotein</keyword>
<feature type="transmembrane region" description="Helical" evidence="5">
    <location>
        <begin position="73"/>
        <end position="95"/>
    </location>
</feature>
<sequence>MQIKPTRADSPDVASVARPKADAAPGISGYAETRRLNRIALILAAAATLVAAIVLVAGWLGHFEVVVRLHPSFPAMVPSSALGLLFGGLGVLAHVLRLDRRLSFVFGLLVLAVLIAEAFVGDLSLGSQPGDAMSFATRLGLVGLAVVLILDLSPKAWTRRLRVHTNTVLLSLMSIPLIAYVINAASIWNNHIYTSMALHTALCLAALFAAMLCGNARGTWVMILAEQGPGSKMARRMLPVVVVTTIILFRLALWATDLNFVSSDFRLSVLAFAQIATISAAVLYFARVNNEAERRTRAAEAQTLQAEADLMRSETRRLKNEVDLARTQRMDTLGRLVGGVAHDFNNLLNVIGGNLKHLERTHPEAFASDTVQDATTAVADGTHLTRQLLAYGRQSQLSPGLCNIDDVAQQTLDMFRRIAMPGVTAELDVAQPGLAATLDATALRQALLNLLLNARDAMPEGGIVRVRLARAILNDADMPRFADGEPLDAGSYITVAVSDTGTGIAPDLLTHVTEPFFSTKKLGEGSGLGLSMVLGYCRQSDGNLTIDTRDGVGTTVTMWFPAD</sequence>
<dbReference type="GO" id="GO:0000155">
    <property type="term" value="F:phosphorelay sensor kinase activity"/>
    <property type="evidence" value="ECO:0007669"/>
    <property type="project" value="InterPro"/>
</dbReference>
<dbReference type="PANTHER" id="PTHR43065">
    <property type="entry name" value="SENSOR HISTIDINE KINASE"/>
    <property type="match status" value="1"/>
</dbReference>
<dbReference type="Proteomes" id="UP000245680">
    <property type="component" value="Unassembled WGS sequence"/>
</dbReference>
<comment type="caution">
    <text evidence="7">The sequence shown here is derived from an EMBL/GenBank/DDBJ whole genome shotgun (WGS) entry which is preliminary data.</text>
</comment>
<feature type="domain" description="Histidine kinase" evidence="6">
    <location>
        <begin position="339"/>
        <end position="563"/>
    </location>
</feature>
<dbReference type="CDD" id="cd00082">
    <property type="entry name" value="HisKA"/>
    <property type="match status" value="1"/>
</dbReference>